<dbReference type="RefSeq" id="WP_316470609.1">
    <property type="nucleotide sequence ID" value="NZ_JAVKQK010000089.1"/>
</dbReference>
<dbReference type="EMBL" id="JAVKQK010000089">
    <property type="protein sequence ID" value="MDU9790782.1"/>
    <property type="molecule type" value="Genomic_DNA"/>
</dbReference>
<feature type="non-terminal residue" evidence="2">
    <location>
        <position position="83"/>
    </location>
</feature>
<reference evidence="2" key="1">
    <citation type="submission" date="2023-08" db="EMBL/GenBank/DDBJ databases">
        <title>First insite into the whole-genome sequence variations in clarithromycin resistant Helicobacter pylori clinical isolates in Russia.</title>
        <authorList>
            <person name="Starkova D.A."/>
            <person name="Svarval A.V."/>
            <person name="Polev D.E."/>
            <person name="Saitova A.T."/>
            <person name="Gladyshev N.S."/>
            <person name="Egorova S.A."/>
        </authorList>
    </citation>
    <scope>NUCLEOTIDE SEQUENCE</scope>
    <source>
        <strain evidence="2">HP96</strain>
    </source>
</reference>
<protein>
    <recommendedName>
        <fullName evidence="4">Translation initiation factor IF-2</fullName>
    </recommendedName>
</protein>
<feature type="compositionally biased region" description="Low complexity" evidence="1">
    <location>
        <begin position="16"/>
        <end position="28"/>
    </location>
</feature>
<name>A0AAW8XJZ4_HELPX</name>
<sequence length="83" mass="8797">AEQAETARLAREAEAAESAARQEALAKATPTPQAVPFSAVVRVMPAAVRKAMEPPANEQETPTLNMGKISTRLGFMVSSKFLA</sequence>
<dbReference type="Proteomes" id="UP001262343">
    <property type="component" value="Unassembled WGS sequence"/>
</dbReference>
<evidence type="ECO:0000256" key="1">
    <source>
        <dbReference type="SAM" id="MobiDB-lite"/>
    </source>
</evidence>
<evidence type="ECO:0000313" key="3">
    <source>
        <dbReference type="Proteomes" id="UP001262343"/>
    </source>
</evidence>
<feature type="region of interest" description="Disordered" evidence="1">
    <location>
        <begin position="1"/>
        <end position="31"/>
    </location>
</feature>
<organism evidence="2 3">
    <name type="scientific">Helicobacter pylori</name>
    <name type="common">Campylobacter pylori</name>
    <dbReference type="NCBI Taxonomy" id="210"/>
    <lineage>
        <taxon>Bacteria</taxon>
        <taxon>Pseudomonadati</taxon>
        <taxon>Campylobacterota</taxon>
        <taxon>Epsilonproteobacteria</taxon>
        <taxon>Campylobacterales</taxon>
        <taxon>Helicobacteraceae</taxon>
        <taxon>Helicobacter</taxon>
    </lineage>
</organism>
<accession>A0AAW8XJZ4</accession>
<dbReference type="AlphaFoldDB" id="A0AAW8XJZ4"/>
<evidence type="ECO:0000313" key="2">
    <source>
        <dbReference type="EMBL" id="MDU9790782.1"/>
    </source>
</evidence>
<feature type="non-terminal residue" evidence="2">
    <location>
        <position position="1"/>
    </location>
</feature>
<gene>
    <name evidence="2" type="ORF">RGC53_08320</name>
</gene>
<comment type="caution">
    <text evidence="2">The sequence shown here is derived from an EMBL/GenBank/DDBJ whole genome shotgun (WGS) entry which is preliminary data.</text>
</comment>
<evidence type="ECO:0008006" key="4">
    <source>
        <dbReference type="Google" id="ProtNLM"/>
    </source>
</evidence>
<proteinExistence type="predicted"/>